<dbReference type="AlphaFoldDB" id="A0AA39FMP8"/>
<reference evidence="7" key="2">
    <citation type="submission" date="2023-03" db="EMBL/GenBank/DDBJ databases">
        <authorList>
            <person name="Inwood S.N."/>
            <person name="Skelly J.G."/>
            <person name="Guhlin J."/>
            <person name="Harrop T.W.R."/>
            <person name="Goldson S.G."/>
            <person name="Dearden P.K."/>
        </authorList>
    </citation>
    <scope>NUCLEOTIDE SEQUENCE</scope>
    <source>
        <strain evidence="7">Irish</strain>
        <tissue evidence="7">Whole body</tissue>
    </source>
</reference>
<dbReference type="PROSITE" id="PS51336">
    <property type="entry name" value="DM10"/>
    <property type="match status" value="1"/>
</dbReference>
<keyword evidence="2" id="KW-0963">Cytoplasm</keyword>
<dbReference type="InterPro" id="IPR034907">
    <property type="entry name" value="NDK-like_dom"/>
</dbReference>
<evidence type="ECO:0000256" key="4">
    <source>
        <dbReference type="ARBA" id="ARBA00023273"/>
    </source>
</evidence>
<gene>
    <name evidence="7" type="ORF">PV328_005552</name>
</gene>
<dbReference type="EMBL" id="JAQQBS010000002">
    <property type="protein sequence ID" value="KAK0172205.1"/>
    <property type="molecule type" value="Genomic_DNA"/>
</dbReference>
<dbReference type="GO" id="GO:0005879">
    <property type="term" value="C:axonemal microtubule"/>
    <property type="evidence" value="ECO:0007669"/>
    <property type="project" value="TreeGrafter"/>
</dbReference>
<dbReference type="InterPro" id="IPR037993">
    <property type="entry name" value="NDPk7B"/>
</dbReference>
<name>A0AA39FMP8_9HYME</name>
<dbReference type="Gene3D" id="2.30.29.170">
    <property type="match status" value="1"/>
</dbReference>
<dbReference type="PANTHER" id="PTHR43109">
    <property type="entry name" value="NUCLEOSIDE DIPHOSPHATE KINASE 7"/>
    <property type="match status" value="1"/>
</dbReference>
<keyword evidence="3" id="KW-0206">Cytoskeleton</keyword>
<dbReference type="SMART" id="SM00562">
    <property type="entry name" value="NDK"/>
    <property type="match status" value="2"/>
</dbReference>
<comment type="caution">
    <text evidence="7">The sequence shown here is derived from an EMBL/GenBank/DDBJ whole genome shotgun (WGS) entry which is preliminary data.</text>
</comment>
<evidence type="ECO:0000256" key="1">
    <source>
        <dbReference type="ARBA" id="ARBA00004430"/>
    </source>
</evidence>
<comment type="similarity">
    <text evidence="5">Belongs to the NDK family.</text>
</comment>
<evidence type="ECO:0000313" key="8">
    <source>
        <dbReference type="Proteomes" id="UP001168990"/>
    </source>
</evidence>
<comment type="caution">
    <text evidence="5">Lacks conserved residue(s) required for the propagation of feature annotation.</text>
</comment>
<dbReference type="GO" id="GO:0005813">
    <property type="term" value="C:centrosome"/>
    <property type="evidence" value="ECO:0007669"/>
    <property type="project" value="TreeGrafter"/>
</dbReference>
<dbReference type="Proteomes" id="UP001168990">
    <property type="component" value="Unassembled WGS sequence"/>
</dbReference>
<feature type="domain" description="DM10" evidence="6">
    <location>
        <begin position="9"/>
        <end position="97"/>
    </location>
</feature>
<evidence type="ECO:0000256" key="2">
    <source>
        <dbReference type="ARBA" id="ARBA00022490"/>
    </source>
</evidence>
<evidence type="ECO:0000256" key="5">
    <source>
        <dbReference type="PROSITE-ProRule" id="PRU00706"/>
    </source>
</evidence>
<dbReference type="FunFam" id="3.30.70.141:FF:000004">
    <property type="entry name" value="Nucleoside diphosphate kinase 7"/>
    <property type="match status" value="1"/>
</dbReference>
<dbReference type="Gene3D" id="3.30.70.141">
    <property type="entry name" value="Nucleoside diphosphate kinase-like domain"/>
    <property type="match status" value="2"/>
</dbReference>
<dbReference type="CDD" id="cd04412">
    <property type="entry name" value="NDPk7B"/>
    <property type="match status" value="1"/>
</dbReference>
<sequence>MSKKPSEDYTDKLVFEAKWFDNVSGMEKIFYLYFFTLDNTIELFDIKSRKTFLRRIKCDGVKRENLYVGSMVTIFSRTMTITDIPDAATKNILCKTMQKTFAILKPNVVDKMGEIFKIITAHNLQIVNVRMGNFKEKDVERFYKNNDQFPFIRSQMTYGPVVLLTLVGENAVTRWNELIGDNDNNKMNKNKFISLSARYGEDAIKNGFYGSPNVETAKSEIEEYFPNLKSKRTIDTSATFKNCTLCIILPHAVQTKLIGDIVNDIQKANYKISAIQSFNINPVDADEFLEVYKGIMSEYSAMVAELHSGPCIAMEITHENPSLAVTEEFRKFCGPKDPDIARKIRPNTLRAKYGISKVQNAIHCSDLPTDGLLEVEFFFKICDQNDAD</sequence>
<evidence type="ECO:0000259" key="6">
    <source>
        <dbReference type="PROSITE" id="PS51336"/>
    </source>
</evidence>
<dbReference type="SUPFAM" id="SSF54919">
    <property type="entry name" value="Nucleoside diphosphate kinase, NDK"/>
    <property type="match status" value="2"/>
</dbReference>
<reference evidence="7" key="1">
    <citation type="journal article" date="2023" name="bioRxiv">
        <title>Scaffold-level genome assemblies of two parasitoid biocontrol wasps reveal the parthenogenesis mechanism and an associated novel virus.</title>
        <authorList>
            <person name="Inwood S."/>
            <person name="Skelly J."/>
            <person name="Guhlin J."/>
            <person name="Harrop T."/>
            <person name="Goldson S."/>
            <person name="Dearden P."/>
        </authorList>
    </citation>
    <scope>NUCLEOTIDE SEQUENCE</scope>
    <source>
        <strain evidence="7">Irish</strain>
        <tissue evidence="7">Whole body</tissue>
    </source>
</reference>
<keyword evidence="4" id="KW-0966">Cell projection</keyword>
<proteinExistence type="inferred from homology"/>
<dbReference type="InterPro" id="IPR036850">
    <property type="entry name" value="NDK-like_dom_sf"/>
</dbReference>
<dbReference type="InterPro" id="IPR006602">
    <property type="entry name" value="DM10_dom"/>
</dbReference>
<keyword evidence="8" id="KW-1185">Reference proteome</keyword>
<dbReference type="SMART" id="SM00676">
    <property type="entry name" value="DM10"/>
    <property type="match status" value="1"/>
</dbReference>
<dbReference type="PROSITE" id="PS51374">
    <property type="entry name" value="NDPK_LIKE"/>
    <property type="match status" value="1"/>
</dbReference>
<evidence type="ECO:0000313" key="7">
    <source>
        <dbReference type="EMBL" id="KAK0172205.1"/>
    </source>
</evidence>
<accession>A0AA39FMP8</accession>
<dbReference type="PANTHER" id="PTHR43109:SF2">
    <property type="entry name" value="NUCLEOSIDE DIPHOSPHATE KINASE 7"/>
    <property type="match status" value="1"/>
</dbReference>
<evidence type="ECO:0000256" key="3">
    <source>
        <dbReference type="ARBA" id="ARBA00023212"/>
    </source>
</evidence>
<protein>
    <recommendedName>
        <fullName evidence="6">DM10 domain-containing protein</fullName>
    </recommendedName>
</protein>
<organism evidence="7 8">
    <name type="scientific">Microctonus aethiopoides</name>
    <dbReference type="NCBI Taxonomy" id="144406"/>
    <lineage>
        <taxon>Eukaryota</taxon>
        <taxon>Metazoa</taxon>
        <taxon>Ecdysozoa</taxon>
        <taxon>Arthropoda</taxon>
        <taxon>Hexapoda</taxon>
        <taxon>Insecta</taxon>
        <taxon>Pterygota</taxon>
        <taxon>Neoptera</taxon>
        <taxon>Endopterygota</taxon>
        <taxon>Hymenoptera</taxon>
        <taxon>Apocrita</taxon>
        <taxon>Ichneumonoidea</taxon>
        <taxon>Braconidae</taxon>
        <taxon>Euphorinae</taxon>
        <taxon>Microctonus</taxon>
    </lineage>
</organism>
<comment type="subcellular location">
    <subcellularLocation>
        <location evidence="1">Cytoplasm</location>
        <location evidence="1">Cytoskeleton</location>
        <location evidence="1">Cilium axoneme</location>
    </subcellularLocation>
</comment>
<dbReference type="Pfam" id="PF00334">
    <property type="entry name" value="NDK"/>
    <property type="match status" value="2"/>
</dbReference>